<keyword evidence="1" id="KW-1133">Transmembrane helix</keyword>
<keyword evidence="1" id="KW-0472">Membrane</keyword>
<evidence type="ECO:0000313" key="2">
    <source>
        <dbReference type="EMBL" id="MCP9291501.1"/>
    </source>
</evidence>
<sequence length="243" mass="27237">MDKISQKDIDWLLNMDKSGTAPAASPTGSPPKKKNTGFRIMFGLLMIIGLVILPFFLLVRTSVLLNLSYGWNGWLSLGGGVFVTVLLLLFYILFLFRRIENKKMLLKFSLGGVGALVFAFCFYGVMYLSSVNAKSNDIREVYRSMHPILRVAIATTTLADNDLVITDIQRQPEDYAAMGLPLNQRSLHYTQETGYVHAIDLRTIGRNEFRNILLRGSLEIMGLNTIRHTGTADHLHVSLPLTE</sequence>
<proteinExistence type="predicted"/>
<feature type="transmembrane region" description="Helical" evidence="1">
    <location>
        <begin position="71"/>
        <end position="96"/>
    </location>
</feature>
<dbReference type="Proteomes" id="UP001139125">
    <property type="component" value="Unassembled WGS sequence"/>
</dbReference>
<keyword evidence="3" id="KW-1185">Reference proteome</keyword>
<evidence type="ECO:0000256" key="1">
    <source>
        <dbReference type="SAM" id="Phobius"/>
    </source>
</evidence>
<dbReference type="EMBL" id="JANDBC010000001">
    <property type="protein sequence ID" value="MCP9291501.1"/>
    <property type="molecule type" value="Genomic_DNA"/>
</dbReference>
<feature type="transmembrane region" description="Helical" evidence="1">
    <location>
        <begin position="40"/>
        <end position="59"/>
    </location>
</feature>
<keyword evidence="1" id="KW-0812">Transmembrane</keyword>
<dbReference type="AlphaFoldDB" id="A0A9X2L369"/>
<reference evidence="2" key="1">
    <citation type="submission" date="2022-06" db="EMBL/GenBank/DDBJ databases">
        <title>Gracilimonas sp. CAU 1638 isolated from sea sediment.</title>
        <authorList>
            <person name="Kim W."/>
        </authorList>
    </citation>
    <scope>NUCLEOTIDE SEQUENCE</scope>
    <source>
        <strain evidence="2">CAU 1638</strain>
    </source>
</reference>
<organism evidence="2 3">
    <name type="scientific">Gracilimonas sediminicola</name>
    <dbReference type="NCBI Taxonomy" id="2952158"/>
    <lineage>
        <taxon>Bacteria</taxon>
        <taxon>Pseudomonadati</taxon>
        <taxon>Balneolota</taxon>
        <taxon>Balneolia</taxon>
        <taxon>Balneolales</taxon>
        <taxon>Balneolaceae</taxon>
        <taxon>Gracilimonas</taxon>
    </lineage>
</organism>
<protein>
    <submittedName>
        <fullName evidence="2">Uncharacterized protein</fullName>
    </submittedName>
</protein>
<comment type="caution">
    <text evidence="2">The sequence shown here is derived from an EMBL/GenBank/DDBJ whole genome shotgun (WGS) entry which is preliminary data.</text>
</comment>
<evidence type="ECO:0000313" key="3">
    <source>
        <dbReference type="Proteomes" id="UP001139125"/>
    </source>
</evidence>
<accession>A0A9X2L369</accession>
<feature type="transmembrane region" description="Helical" evidence="1">
    <location>
        <begin position="108"/>
        <end position="128"/>
    </location>
</feature>
<name>A0A9X2L369_9BACT</name>
<gene>
    <name evidence="2" type="ORF">NM125_07890</name>
</gene>
<dbReference type="RefSeq" id="WP_255134367.1">
    <property type="nucleotide sequence ID" value="NZ_JANDBC010000001.1"/>
</dbReference>